<dbReference type="OrthoDB" id="775972at2759"/>
<reference evidence="1 2" key="1">
    <citation type="submission" date="2018-10" db="EMBL/GenBank/DDBJ databases">
        <title>Genome assembly for a Yunnan-Guizhou Plateau 3E fish, Anabarilius grahami (Regan), and its evolutionary and genetic applications.</title>
        <authorList>
            <person name="Jiang W."/>
        </authorList>
    </citation>
    <scope>NUCLEOTIDE SEQUENCE [LARGE SCALE GENOMIC DNA]</scope>
    <source>
        <strain evidence="1">AG-KIZ</strain>
        <tissue evidence="1">Muscle</tissue>
    </source>
</reference>
<accession>A0A3N0Y1V0</accession>
<keyword evidence="2" id="KW-1185">Reference proteome</keyword>
<dbReference type="AlphaFoldDB" id="A0A3N0Y1V0"/>
<dbReference type="EMBL" id="RJVU01053773">
    <property type="protein sequence ID" value="ROL23473.1"/>
    <property type="molecule type" value="Genomic_DNA"/>
</dbReference>
<proteinExistence type="predicted"/>
<gene>
    <name evidence="1" type="ORF">DPX16_18741</name>
</gene>
<protein>
    <submittedName>
        <fullName evidence="1">Uncharacterized protein</fullName>
    </submittedName>
</protein>
<organism evidence="1 2">
    <name type="scientific">Anabarilius grahami</name>
    <name type="common">Kanglang fish</name>
    <name type="synonym">Barilius grahami</name>
    <dbReference type="NCBI Taxonomy" id="495550"/>
    <lineage>
        <taxon>Eukaryota</taxon>
        <taxon>Metazoa</taxon>
        <taxon>Chordata</taxon>
        <taxon>Craniata</taxon>
        <taxon>Vertebrata</taxon>
        <taxon>Euteleostomi</taxon>
        <taxon>Actinopterygii</taxon>
        <taxon>Neopterygii</taxon>
        <taxon>Teleostei</taxon>
        <taxon>Ostariophysi</taxon>
        <taxon>Cypriniformes</taxon>
        <taxon>Xenocyprididae</taxon>
        <taxon>Xenocypridinae</taxon>
        <taxon>Xenocypridinae incertae sedis</taxon>
        <taxon>Anabarilius</taxon>
    </lineage>
</organism>
<comment type="caution">
    <text evidence="1">The sequence shown here is derived from an EMBL/GenBank/DDBJ whole genome shotgun (WGS) entry which is preliminary data.</text>
</comment>
<dbReference type="Proteomes" id="UP000281406">
    <property type="component" value="Unassembled WGS sequence"/>
</dbReference>
<evidence type="ECO:0000313" key="2">
    <source>
        <dbReference type="Proteomes" id="UP000281406"/>
    </source>
</evidence>
<sequence length="225" mass="25723">MGLMFDKTSETFENYEERLMQFLVANKIESDRRRAVFLSVVGPKTFAPLRDLIAPSKEFKTRMSLLKPSFTRSMQQKQAAQQAKECHGKSVRQFLPKQVVVRNHRGGESVKWVPGSVVKVLGPVTYLVKVCGKLYKRHVNQLIQSELQHTVLNDELLPTELNDEMFQTDVIDMHALQTRAHGIVLGHVRDDDSNNAVCEKQLVNHCHSGKCFETRQVKPLVRLDL</sequence>
<name>A0A3N0Y1V0_ANAGA</name>
<evidence type="ECO:0000313" key="1">
    <source>
        <dbReference type="EMBL" id="ROL23473.1"/>
    </source>
</evidence>